<dbReference type="Proteomes" id="UP000199034">
    <property type="component" value="Unassembled WGS sequence"/>
</dbReference>
<accession>A0A1G6UKH1</accession>
<proteinExistence type="predicted"/>
<reference evidence="1 2" key="1">
    <citation type="submission" date="2016-10" db="EMBL/GenBank/DDBJ databases">
        <authorList>
            <person name="de Groot N.N."/>
        </authorList>
    </citation>
    <scope>NUCLEOTIDE SEQUENCE [LARGE SCALE GENOMIC DNA]</scope>
    <source>
        <strain evidence="1 2">CGMCC 4.6858</strain>
    </source>
</reference>
<dbReference type="RefSeq" id="WP_090857632.1">
    <property type="nucleotide sequence ID" value="NZ_FMZM01000008.1"/>
</dbReference>
<dbReference type="AlphaFoldDB" id="A0A1G6UKH1"/>
<dbReference type="EMBL" id="FMZM01000008">
    <property type="protein sequence ID" value="SDD41754.1"/>
    <property type="molecule type" value="Genomic_DNA"/>
</dbReference>
<evidence type="ECO:0000313" key="2">
    <source>
        <dbReference type="Proteomes" id="UP000199034"/>
    </source>
</evidence>
<evidence type="ECO:0000313" key="1">
    <source>
        <dbReference type="EMBL" id="SDD41754.1"/>
    </source>
</evidence>
<dbReference type="OrthoDB" id="3786531at2"/>
<protein>
    <submittedName>
        <fullName evidence="1">Uncharacterized protein</fullName>
    </submittedName>
</protein>
<name>A0A1G6UKH1_9ACTN</name>
<gene>
    <name evidence="1" type="ORF">SAMN05421872_10811</name>
</gene>
<keyword evidence="2" id="KW-1185">Reference proteome</keyword>
<dbReference type="STRING" id="1045774.SAMN05421872_10811"/>
<organism evidence="1 2">
    <name type="scientific">Nocardioides lianchengensis</name>
    <dbReference type="NCBI Taxonomy" id="1045774"/>
    <lineage>
        <taxon>Bacteria</taxon>
        <taxon>Bacillati</taxon>
        <taxon>Actinomycetota</taxon>
        <taxon>Actinomycetes</taxon>
        <taxon>Propionibacteriales</taxon>
        <taxon>Nocardioidaceae</taxon>
        <taxon>Nocardioides</taxon>
    </lineage>
</organism>
<sequence>MSIQPGISRTATLVRRTTVLLAGSVALVAVAGPASADVAEGWSTPDDVDAWHALLVLGGIPLALGLLITALVYVPALVRGERVAPNAPAVENQWIGGPRRTTAELAGPDGDESQAGGASARW</sequence>